<proteinExistence type="predicted"/>
<accession>A0A1Y1ZUN4</accession>
<feature type="compositionally biased region" description="Basic residues" evidence="1">
    <location>
        <begin position="679"/>
        <end position="696"/>
    </location>
</feature>
<comment type="caution">
    <text evidence="2">The sequence shown here is derived from an EMBL/GenBank/DDBJ whole genome shotgun (WGS) entry which is preliminary data.</text>
</comment>
<dbReference type="EMBL" id="MCFA01000037">
    <property type="protein sequence ID" value="ORY13959.1"/>
    <property type="molecule type" value="Genomic_DNA"/>
</dbReference>
<name>A0A1Y1ZUN4_9PLEO</name>
<dbReference type="OrthoDB" id="6079484at2759"/>
<feature type="compositionally biased region" description="Low complexity" evidence="1">
    <location>
        <begin position="636"/>
        <end position="676"/>
    </location>
</feature>
<sequence length="696" mass="77410">MLNLYITVVTRVLLTKHVEALLGTLPWTLNHLALDPQIKPESEVRQTKSYWPPVVLVSLFVCYIILQDRIRCKRPRKLDDLAPDRVRQHKSPKILIAACEEFTIDTEREDAPTADHSEAIKELIPGPKDDTGLPVILPDIDSDHEEAPTVYHWETAEGSTHSPQGDIGRPVTFLAVSNIDTARRDVFLLNTAETTKEHLHQNEEKVEGSVTIKTLESPSHGDISQNTATPKQDESSGPGRQENISETQEGQAGEVRTSNQRHSLAQDQTAHESDQVLMPQTHAHTSAPAQNDNDTVAIENMALTKVGQDFTRKELYVPGRVKGRYVSATPDYGSNFDIVSEELTTSFGIIVDTRSRQEFGLPNGLKRVFLGIAMIPWSFEDDDEIHERPFHVMRQCVHSIILGNEFLSITQTFTKYVNRVKEKIVHSPSAFQRLFFTDSANSTPISRQRLLGLINRIPVGGLADTCSDLPIINRKTANDLGLTILEGDEHITEVQFVDGSSDFTSGIVKDVDWCFSVSNSPEDLHRLDLHVMDNISCALILDKGLLWDMRAFITYGDCFIDIDPDRHLDSSKGVYAITRKTNYTPRAKKMKDSDNEARRRTDARDRIADLTGEERATAIAEEERLIKEWDDAHAQVPGAGSANSPPSSLPSLSNSASTSTAAGSSSGSTVNVVGSNQTPKKKKKKRRLGLGRFTKK</sequence>
<keyword evidence="3" id="KW-1185">Reference proteome</keyword>
<dbReference type="Gene3D" id="2.40.70.10">
    <property type="entry name" value="Acid Proteases"/>
    <property type="match status" value="1"/>
</dbReference>
<feature type="compositionally biased region" description="Polar residues" evidence="1">
    <location>
        <begin position="242"/>
        <end position="268"/>
    </location>
</feature>
<evidence type="ECO:0000313" key="2">
    <source>
        <dbReference type="EMBL" id="ORY13959.1"/>
    </source>
</evidence>
<dbReference type="AlphaFoldDB" id="A0A1Y1ZUN4"/>
<feature type="region of interest" description="Disordered" evidence="1">
    <location>
        <begin position="586"/>
        <end position="609"/>
    </location>
</feature>
<gene>
    <name evidence="2" type="ORF">BCR34DRAFT_249813</name>
</gene>
<evidence type="ECO:0000256" key="1">
    <source>
        <dbReference type="SAM" id="MobiDB-lite"/>
    </source>
</evidence>
<dbReference type="CDD" id="cd00303">
    <property type="entry name" value="retropepsin_like"/>
    <property type="match status" value="2"/>
</dbReference>
<reference evidence="2 3" key="1">
    <citation type="submission" date="2016-07" db="EMBL/GenBank/DDBJ databases">
        <title>Pervasive Adenine N6-methylation of Active Genes in Fungi.</title>
        <authorList>
            <consortium name="DOE Joint Genome Institute"/>
            <person name="Mondo S.J."/>
            <person name="Dannebaum R.O."/>
            <person name="Kuo R.C."/>
            <person name="Labutti K."/>
            <person name="Haridas S."/>
            <person name="Kuo A."/>
            <person name="Salamov A."/>
            <person name="Ahrendt S.R."/>
            <person name="Lipzen A."/>
            <person name="Sullivan W."/>
            <person name="Andreopoulos W.B."/>
            <person name="Clum A."/>
            <person name="Lindquist E."/>
            <person name="Daum C."/>
            <person name="Ramamoorthy G.K."/>
            <person name="Gryganskyi A."/>
            <person name="Culley D."/>
            <person name="Magnuson J.K."/>
            <person name="James T.Y."/>
            <person name="O'Malley M.A."/>
            <person name="Stajich J.E."/>
            <person name="Spatafora J.W."/>
            <person name="Visel A."/>
            <person name="Grigoriev I.V."/>
        </authorList>
    </citation>
    <scope>NUCLEOTIDE SEQUENCE [LARGE SCALE GENOMIC DNA]</scope>
    <source>
        <strain evidence="2 3">CBS 115471</strain>
    </source>
</reference>
<feature type="region of interest" description="Disordered" evidence="1">
    <location>
        <begin position="216"/>
        <end position="273"/>
    </location>
</feature>
<dbReference type="InterPro" id="IPR021109">
    <property type="entry name" value="Peptidase_aspartic_dom_sf"/>
</dbReference>
<feature type="compositionally biased region" description="Basic and acidic residues" evidence="1">
    <location>
        <begin position="590"/>
        <end position="609"/>
    </location>
</feature>
<protein>
    <submittedName>
        <fullName evidence="2">Uncharacterized protein</fullName>
    </submittedName>
</protein>
<dbReference type="Proteomes" id="UP000193144">
    <property type="component" value="Unassembled WGS sequence"/>
</dbReference>
<organism evidence="2 3">
    <name type="scientific">Clohesyomyces aquaticus</name>
    <dbReference type="NCBI Taxonomy" id="1231657"/>
    <lineage>
        <taxon>Eukaryota</taxon>
        <taxon>Fungi</taxon>
        <taxon>Dikarya</taxon>
        <taxon>Ascomycota</taxon>
        <taxon>Pezizomycotina</taxon>
        <taxon>Dothideomycetes</taxon>
        <taxon>Pleosporomycetidae</taxon>
        <taxon>Pleosporales</taxon>
        <taxon>Lindgomycetaceae</taxon>
        <taxon>Clohesyomyces</taxon>
    </lineage>
</organism>
<evidence type="ECO:0000313" key="3">
    <source>
        <dbReference type="Proteomes" id="UP000193144"/>
    </source>
</evidence>
<feature type="compositionally biased region" description="Polar residues" evidence="1">
    <location>
        <begin position="216"/>
        <end position="230"/>
    </location>
</feature>
<dbReference type="STRING" id="1231657.A0A1Y1ZUN4"/>
<feature type="region of interest" description="Disordered" evidence="1">
    <location>
        <begin position="635"/>
        <end position="696"/>
    </location>
</feature>